<sequence>MFQFIFRNFTLFFSSFEKAKHRIASFLLYYSIKEN</sequence>
<proteinExistence type="predicted"/>
<protein>
    <submittedName>
        <fullName evidence="1">Uncharacterized protein</fullName>
    </submittedName>
</protein>
<dbReference type="EMBL" id="AE017194">
    <property type="protein sequence ID" value="AAS41014.1"/>
    <property type="molecule type" value="Genomic_DNA"/>
</dbReference>
<dbReference type="KEGG" id="bca:BCE_2093"/>
<reference evidence="1 2" key="1">
    <citation type="journal article" date="2004" name="Nucleic Acids Res.">
        <title>The genome sequence of Bacillus cereus ATCC 10987 reveals metabolic adaptations and a large plasmid related to Bacillus anthracis pXO1.</title>
        <authorList>
            <person name="Rasko D.A."/>
            <person name="Ravel J."/>
            <person name="Okstad O.A."/>
            <person name="Helgason E."/>
            <person name="Cer R.Z."/>
            <person name="Jiang L."/>
            <person name="Shores K.A."/>
            <person name="Fouts D.E."/>
            <person name="Tourasse N.J."/>
            <person name="Angiuoli S.V."/>
            <person name="Kolonay J."/>
            <person name="Nelson W.C."/>
            <person name="Kolsto A.-B."/>
            <person name="Fraser C.M."/>
            <person name="Read T.D."/>
        </authorList>
    </citation>
    <scope>NUCLEOTIDE SEQUENCE [LARGE SCALE GENOMIC DNA]</scope>
    <source>
        <strain evidence="2">ATCC 10987 / NRS 248</strain>
    </source>
</reference>
<evidence type="ECO:0000313" key="2">
    <source>
        <dbReference type="Proteomes" id="UP000002527"/>
    </source>
</evidence>
<organism evidence="1 2">
    <name type="scientific">Bacillus cereus (strain ATCC 10987 / NRS 248)</name>
    <dbReference type="NCBI Taxonomy" id="222523"/>
    <lineage>
        <taxon>Bacteria</taxon>
        <taxon>Bacillati</taxon>
        <taxon>Bacillota</taxon>
        <taxon>Bacilli</taxon>
        <taxon>Bacillales</taxon>
        <taxon>Bacillaceae</taxon>
        <taxon>Bacillus</taxon>
        <taxon>Bacillus cereus group</taxon>
    </lineage>
</organism>
<evidence type="ECO:0000313" key="1">
    <source>
        <dbReference type="EMBL" id="AAS41014.1"/>
    </source>
</evidence>
<dbReference type="HOGENOM" id="CLU_3363001_0_0_9"/>
<dbReference type="AlphaFoldDB" id="Q739P7"/>
<gene>
    <name evidence="1" type="ordered locus">BCE_2093</name>
</gene>
<dbReference type="Proteomes" id="UP000002527">
    <property type="component" value="Chromosome"/>
</dbReference>
<name>Q739P7_BACC1</name>
<accession>Q739P7</accession>